<evidence type="ECO:0000259" key="7">
    <source>
        <dbReference type="SMART" id="SM00249"/>
    </source>
</evidence>
<dbReference type="AlphaFoldDB" id="A0A1B6Q957"/>
<feature type="domain" description="Zinc finger PHD-type" evidence="7">
    <location>
        <begin position="308"/>
        <end position="359"/>
    </location>
</feature>
<reference evidence="8 9" key="1">
    <citation type="journal article" date="2009" name="Nature">
        <title>The Sorghum bicolor genome and the diversification of grasses.</title>
        <authorList>
            <person name="Paterson A.H."/>
            <person name="Bowers J.E."/>
            <person name="Bruggmann R."/>
            <person name="Dubchak I."/>
            <person name="Grimwood J."/>
            <person name="Gundlach H."/>
            <person name="Haberer G."/>
            <person name="Hellsten U."/>
            <person name="Mitros T."/>
            <person name="Poliakov A."/>
            <person name="Schmutz J."/>
            <person name="Spannagl M."/>
            <person name="Tang H."/>
            <person name="Wang X."/>
            <person name="Wicker T."/>
            <person name="Bharti A.K."/>
            <person name="Chapman J."/>
            <person name="Feltus F.A."/>
            <person name="Gowik U."/>
            <person name="Grigoriev I.V."/>
            <person name="Lyons E."/>
            <person name="Maher C.A."/>
            <person name="Martis M."/>
            <person name="Narechania A."/>
            <person name="Otillar R.P."/>
            <person name="Penning B.W."/>
            <person name="Salamov A.A."/>
            <person name="Wang Y."/>
            <person name="Zhang L."/>
            <person name="Carpita N.C."/>
            <person name="Freeling M."/>
            <person name="Gingle A.R."/>
            <person name="Hash C.T."/>
            <person name="Keller B."/>
            <person name="Klein P."/>
            <person name="Kresovich S."/>
            <person name="McCann M.C."/>
            <person name="Ming R."/>
            <person name="Peterson D.G."/>
            <person name="Mehboob-ur-Rahman"/>
            <person name="Ware D."/>
            <person name="Westhoff P."/>
            <person name="Mayer K.F."/>
            <person name="Messing J."/>
            <person name="Rokhsar D.S."/>
        </authorList>
    </citation>
    <scope>NUCLEOTIDE SEQUENCE [LARGE SCALE GENOMIC DNA]</scope>
    <source>
        <strain evidence="9">cv. BTx623</strain>
    </source>
</reference>
<dbReference type="InterPro" id="IPR013083">
    <property type="entry name" value="Znf_RING/FYVE/PHD"/>
</dbReference>
<evidence type="ECO:0000256" key="3">
    <source>
        <dbReference type="ARBA" id="ARBA00022771"/>
    </source>
</evidence>
<evidence type="ECO:0000256" key="1">
    <source>
        <dbReference type="ARBA" id="ARBA00004123"/>
    </source>
</evidence>
<dbReference type="InterPro" id="IPR022702">
    <property type="entry name" value="Cytosine_MeTrfase1_RFD"/>
</dbReference>
<dbReference type="STRING" id="4558.A0A1B6Q957"/>
<dbReference type="EMBL" id="CM000761">
    <property type="protein sequence ID" value="KXG34436.1"/>
    <property type="molecule type" value="Genomic_DNA"/>
</dbReference>
<feature type="domain" description="Zinc finger PHD-type" evidence="7">
    <location>
        <begin position="248"/>
        <end position="303"/>
    </location>
</feature>
<dbReference type="SUPFAM" id="SSF57903">
    <property type="entry name" value="FYVE/PHD zinc finger"/>
    <property type="match status" value="2"/>
</dbReference>
<dbReference type="InParanoid" id="A0A1B6Q957"/>
<gene>
    <name evidence="8" type="ORF">SORBI_3002G039800</name>
</gene>
<dbReference type="PANTHER" id="PTHR46235">
    <property type="entry name" value="PHD FINGER-CONTAINING PROTEIN DDB_G0268158"/>
    <property type="match status" value="1"/>
</dbReference>
<evidence type="ECO:0000256" key="5">
    <source>
        <dbReference type="ARBA" id="ARBA00023242"/>
    </source>
</evidence>
<feature type="region of interest" description="Disordered" evidence="6">
    <location>
        <begin position="460"/>
        <end position="496"/>
    </location>
</feature>
<evidence type="ECO:0000313" key="8">
    <source>
        <dbReference type="EMBL" id="KXG34436.1"/>
    </source>
</evidence>
<keyword evidence="9" id="KW-1185">Reference proteome</keyword>
<organism evidence="8 9">
    <name type="scientific">Sorghum bicolor</name>
    <name type="common">Sorghum</name>
    <name type="synonym">Sorghum vulgare</name>
    <dbReference type="NCBI Taxonomy" id="4558"/>
    <lineage>
        <taxon>Eukaryota</taxon>
        <taxon>Viridiplantae</taxon>
        <taxon>Streptophyta</taxon>
        <taxon>Embryophyta</taxon>
        <taxon>Tracheophyta</taxon>
        <taxon>Spermatophyta</taxon>
        <taxon>Magnoliopsida</taxon>
        <taxon>Liliopsida</taxon>
        <taxon>Poales</taxon>
        <taxon>Poaceae</taxon>
        <taxon>PACMAD clade</taxon>
        <taxon>Panicoideae</taxon>
        <taxon>Andropogonodae</taxon>
        <taxon>Andropogoneae</taxon>
        <taxon>Sorghinae</taxon>
        <taxon>Sorghum</taxon>
    </lineage>
</organism>
<feature type="region of interest" description="Disordered" evidence="6">
    <location>
        <begin position="204"/>
        <end position="242"/>
    </location>
</feature>
<feature type="compositionally biased region" description="Basic and acidic residues" evidence="6">
    <location>
        <begin position="767"/>
        <end position="828"/>
    </location>
</feature>
<feature type="domain" description="Zinc finger PHD-type" evidence="7">
    <location>
        <begin position="373"/>
        <end position="437"/>
    </location>
</feature>
<dbReference type="OMA" id="YKEENAY"/>
<reference evidence="9" key="2">
    <citation type="journal article" date="2018" name="Plant J.">
        <title>The Sorghum bicolor reference genome: improved assembly, gene annotations, a transcriptome atlas, and signatures of genome organization.</title>
        <authorList>
            <person name="McCormick R.F."/>
            <person name="Truong S.K."/>
            <person name="Sreedasyam A."/>
            <person name="Jenkins J."/>
            <person name="Shu S."/>
            <person name="Sims D."/>
            <person name="Kennedy M."/>
            <person name="Amirebrahimi M."/>
            <person name="Weers B.D."/>
            <person name="McKinley B."/>
            <person name="Mattison A."/>
            <person name="Morishige D.T."/>
            <person name="Grimwood J."/>
            <person name="Schmutz J."/>
            <person name="Mullet J.E."/>
        </authorList>
    </citation>
    <scope>NUCLEOTIDE SEQUENCE [LARGE SCALE GENOMIC DNA]</scope>
    <source>
        <strain evidence="9">cv. BTx623</strain>
    </source>
</reference>
<keyword evidence="5" id="KW-0539">Nucleus</keyword>
<keyword evidence="2" id="KW-0479">Metal-binding</keyword>
<feature type="compositionally biased region" description="Basic and acidic residues" evidence="6">
    <location>
        <begin position="836"/>
        <end position="851"/>
    </location>
</feature>
<feature type="compositionally biased region" description="Basic and acidic residues" evidence="6">
    <location>
        <begin position="616"/>
        <end position="640"/>
    </location>
</feature>
<dbReference type="Gene3D" id="3.30.40.10">
    <property type="entry name" value="Zinc/RING finger domain, C3HC4 (zinc finger)"/>
    <property type="match status" value="2"/>
</dbReference>
<feature type="compositionally biased region" description="Basic residues" evidence="6">
    <location>
        <begin position="467"/>
        <end position="477"/>
    </location>
</feature>
<evidence type="ECO:0000256" key="6">
    <source>
        <dbReference type="SAM" id="MobiDB-lite"/>
    </source>
</evidence>
<evidence type="ECO:0000256" key="2">
    <source>
        <dbReference type="ARBA" id="ARBA00022723"/>
    </source>
</evidence>
<comment type="subcellular location">
    <subcellularLocation>
        <location evidence="1">Nucleus</location>
    </subcellularLocation>
</comment>
<feature type="region of interest" description="Disordered" evidence="6">
    <location>
        <begin position="679"/>
        <end position="719"/>
    </location>
</feature>
<dbReference type="InterPro" id="IPR001965">
    <property type="entry name" value="Znf_PHD"/>
</dbReference>
<sequence>MSDDDDGVDPEIEDVNGYYFEDGEGEPVCFSILPFQFGENDNEADFSRKNVFLHGFVDQSPHVYKEVVAWKVRLDSEQPKIYVLSIQHKWIKLLKPRKCYGEFVRSILITVQMLHFVRRAGQRSCLNHLSDHLDEVFGKYNPKPAVDDLIKHHTLIKLFVEKDQTLMKSKILQRLIENGFERTKKALGLEAQFIVSGRRRVRKNDDNNYGNKDDSDDDCDDGDGSSDDGDDNSDDDDDNSDDDGTDQICAICDDGGQLLSCEGPCKRSFHPTKKDGRESKCETLGYTSAEVKRIGTYLCANCKNKQHQCFRCGELEPSHGPNAKVFQCNQASCGYFYHPKCIAQLLDPNATDGACGLERRIMAGMSFPCPIHWCFKCGRMENKTQRALQLAVCRRCPRAYHWECLPRELSLGAKDKDGNPRAWKLSKTIFFYCLDHEIDKDTRTASRNHIKFPATPECTKTKELGNRKGRMTGKRRKNTDQSTEPTELSNRLYGAESEQADNVGAKSTSPQIVVEPHCAAKVLKGDPQIEQSIIGVAGSQNGAETMNGHEKQFGISCVARTETEKRVTYLAQKGTCLGTPYDGPSTKDMSDCSVQDTPVDKDFELDNVAYRIMEDKYANGREETQEDYTRKETAHRKDSSENQGQNDVLELDNLWVEIQADGSPLEPGNKRYKEENAYGLGSASGHEKETSSSRRENVQSDRGMVPMNDSKTIDYRKGGTTLDNNVYDHSSEGSYPCQGECSHSKCNDGLVAIDQDTSSDRLKKRSQPVEKASDGNKTDLDKNKKHNLKEDGRDAHYEDRRTERNTAADTSRYKCRDKIQLDRREPELVGRNTRARSSEHSPERQRMERDGSYPGTYNRRRYESLHNFNPPRSGCDDRRQLSPCQSSFPLPEFCGDHSHLYPRDSTIGRHNPHRYLGIPQYGPYMAASAAGHSAVCYRLAGGYGEGSRASRPVTDWYAPHLDRTNCQPRSQIDLQLQASRPVTDKYAPQLELTNYPPRSQSDLQYCTTTI</sequence>
<dbReference type="Pfam" id="PF12047">
    <property type="entry name" value="DNMT1-RFD"/>
    <property type="match status" value="1"/>
</dbReference>
<name>A0A1B6Q957_SORBI</name>
<protein>
    <recommendedName>
        <fullName evidence="7">Zinc finger PHD-type domain-containing protein</fullName>
    </recommendedName>
</protein>
<keyword evidence="4" id="KW-0862">Zinc</keyword>
<dbReference type="InterPro" id="IPR055198">
    <property type="entry name" value="NSD_PHD"/>
</dbReference>
<dbReference type="GO" id="GO:0005634">
    <property type="term" value="C:nucleus"/>
    <property type="evidence" value="ECO:0007669"/>
    <property type="project" value="UniProtKB-SubCell"/>
</dbReference>
<accession>A0A1B6Q957</accession>
<feature type="compositionally biased region" description="Basic and acidic residues" evidence="6">
    <location>
        <begin position="685"/>
        <end position="699"/>
    </location>
</feature>
<feature type="region of interest" description="Disordered" evidence="6">
    <location>
        <begin position="616"/>
        <end position="647"/>
    </location>
</feature>
<dbReference type="Proteomes" id="UP000000768">
    <property type="component" value="Chromosome 2"/>
</dbReference>
<feature type="compositionally biased region" description="Acidic residues" evidence="6">
    <location>
        <begin position="214"/>
        <end position="242"/>
    </location>
</feature>
<proteinExistence type="predicted"/>
<evidence type="ECO:0000313" key="9">
    <source>
        <dbReference type="Proteomes" id="UP000000768"/>
    </source>
</evidence>
<dbReference type="InterPro" id="IPR011011">
    <property type="entry name" value="Znf_FYVE_PHD"/>
</dbReference>
<dbReference type="CDD" id="cd15565">
    <property type="entry name" value="PHD2_NSD"/>
    <property type="match status" value="1"/>
</dbReference>
<dbReference type="SMART" id="SM00249">
    <property type="entry name" value="PHD"/>
    <property type="match status" value="3"/>
</dbReference>
<dbReference type="Pfam" id="PF22908">
    <property type="entry name" value="PHD_NSD"/>
    <property type="match status" value="1"/>
</dbReference>
<evidence type="ECO:0000256" key="4">
    <source>
        <dbReference type="ARBA" id="ARBA00022833"/>
    </source>
</evidence>
<feature type="region of interest" description="Disordered" evidence="6">
    <location>
        <begin position="757"/>
        <end position="880"/>
    </location>
</feature>
<feature type="compositionally biased region" description="Polar residues" evidence="6">
    <location>
        <begin position="480"/>
        <end position="489"/>
    </location>
</feature>
<dbReference type="GO" id="GO:0008270">
    <property type="term" value="F:zinc ion binding"/>
    <property type="evidence" value="ECO:0007669"/>
    <property type="project" value="UniProtKB-KW"/>
</dbReference>
<dbReference type="Gramene" id="KXG34436">
    <property type="protein sequence ID" value="KXG34436"/>
    <property type="gene ID" value="SORBI_3002G039800"/>
</dbReference>
<dbReference type="eggNOG" id="ENOG502QPIX">
    <property type="taxonomic scope" value="Eukaryota"/>
</dbReference>
<dbReference type="PANTHER" id="PTHR46235:SF18">
    <property type="entry name" value="PROTEIN ENHANCED DOWNY MILDEW 2"/>
    <property type="match status" value="1"/>
</dbReference>
<keyword evidence="3" id="KW-0863">Zinc-finger</keyword>